<evidence type="ECO:0000256" key="3">
    <source>
        <dbReference type="ARBA" id="ARBA00012438"/>
    </source>
</evidence>
<dbReference type="SMART" id="SM00304">
    <property type="entry name" value="HAMP"/>
    <property type="match status" value="1"/>
</dbReference>
<feature type="domain" description="HAMP" evidence="11">
    <location>
        <begin position="334"/>
        <end position="386"/>
    </location>
</feature>
<dbReference type="InterPro" id="IPR001789">
    <property type="entry name" value="Sig_transdc_resp-reg_receiver"/>
</dbReference>
<dbReference type="PROSITE" id="PS50110">
    <property type="entry name" value="RESPONSE_REGULATORY"/>
    <property type="match status" value="1"/>
</dbReference>
<keyword evidence="8" id="KW-0812">Transmembrane</keyword>
<dbReference type="OrthoDB" id="5389366at2"/>
<feature type="domain" description="Histidine kinase" evidence="9">
    <location>
        <begin position="533"/>
        <end position="742"/>
    </location>
</feature>
<evidence type="ECO:0000259" key="10">
    <source>
        <dbReference type="PROSITE" id="PS50110"/>
    </source>
</evidence>
<reference evidence="13" key="1">
    <citation type="submission" date="2006-03" db="EMBL/GenBank/DDBJ databases">
        <title>Complete genome sequence of Gemmatimonas aurantiaca T-27 that represents a novel phylum Gemmatimonadetes.</title>
        <authorList>
            <person name="Takasaki K."/>
            <person name="Ichikawa N."/>
            <person name="Miura H."/>
            <person name="Matsushita S."/>
            <person name="Watanabe Y."/>
            <person name="Oguchi A."/>
            <person name="Ankai A."/>
            <person name="Yashiro I."/>
            <person name="Takahashi M."/>
            <person name="Terui Y."/>
            <person name="Fukui S."/>
            <person name="Yokoyama H."/>
            <person name="Tanikawa S."/>
            <person name="Hanada S."/>
            <person name="Kamagata Y."/>
            <person name="Fujita N."/>
        </authorList>
    </citation>
    <scope>NUCLEOTIDE SEQUENCE [LARGE SCALE GENOMIC DNA]</scope>
    <source>
        <strain evidence="13">T-27 / DSM 14586 / JCM 11422 / NBRC 100505</strain>
    </source>
</reference>
<dbReference type="NCBIfam" id="TIGR00229">
    <property type="entry name" value="sensory_box"/>
    <property type="match status" value="1"/>
</dbReference>
<sequence>MCPWCSGELGAAPLASPAMASPSNRFVPKPFRAGIRRRLFLLALSLTLPIALISLVRAVERWRSEQELLAERSLATARRAAQLFDADVNAVHTILASVSRLLRIEDPPERNDSLLRHVFDETSINLTNVFITDTLGDIHGSLRRAAMGPALPNMANTEPFQEVMRTRRYAVGRARRSVVLADTGWVLPLTMPILSENSARPLGIAGASIAVDSLAAIRLVRDLPEGSVLTVLTSGGDVLLRSAELDTWLKQSPGDSSMMALDFAHPDAVQEVKSLDGTNRLVAHAPLASTDGLLYIGIPVSATLEVARRQFLLDLFIGLMGTLVFIGFALFTARRITDPLLALSEVAGDLAAGDRDRRANVRSGDEIEALAHSLNRLADTVSDRERALEASEARYRHLFSTSPLPMLTWRLTDGRIEQANDAAGVFVGASEVGADTRVLDLIVEDERDAFAELPLPDVASTMRAGTWTLRDRWGGRRQVELFVGAIEREHETVAVGIMIDVTERRRAEAELEQSREQLRQAQKLEALGAFAGGIAHDFNNYLSAIATNAELLRDELPLLSSHRLEASEILGAAQRASALTRQILVFSRRQVVHDERLDVNSAIHALRRLLSRLVGEQIEVRITVAPDAPRVMFDHGRLEQVLMNLAANARDAMPAGGCLTISTERTTAGDLRLRVSDSGAGIPPEVLPRVFEPFYTTKTRERGTGLGLAMVYSIVTAARGEIVVTSDVGQGTEIVITFPGIADVETPHEVNPVASDPSGGTEHILLVEDDGAVRKATTSLLTRAGYRVTAADSAFAAWELLEAMPEPPDMVLSDVVMPQVSGPEFAARVAVQYPTIPVLFMSGYADDDAVMQGIASNSLHFVAKPFSAGQLLGAVRRLLDEVRSA</sequence>
<comment type="subcellular location">
    <subcellularLocation>
        <location evidence="2">Membrane</location>
    </subcellularLocation>
</comment>
<dbReference type="PANTHER" id="PTHR43065">
    <property type="entry name" value="SENSOR HISTIDINE KINASE"/>
    <property type="match status" value="1"/>
</dbReference>
<dbReference type="SUPFAM" id="SSF47384">
    <property type="entry name" value="Homodimeric domain of signal transducing histidine kinase"/>
    <property type="match status" value="1"/>
</dbReference>
<dbReference type="InterPro" id="IPR003660">
    <property type="entry name" value="HAMP_dom"/>
</dbReference>
<dbReference type="Proteomes" id="UP000002209">
    <property type="component" value="Chromosome"/>
</dbReference>
<dbReference type="SUPFAM" id="SSF55874">
    <property type="entry name" value="ATPase domain of HSP90 chaperone/DNA topoisomerase II/histidine kinase"/>
    <property type="match status" value="1"/>
</dbReference>
<dbReference type="GO" id="GO:0016020">
    <property type="term" value="C:membrane"/>
    <property type="evidence" value="ECO:0007669"/>
    <property type="project" value="UniProtKB-SubCell"/>
</dbReference>
<dbReference type="InterPro" id="IPR003594">
    <property type="entry name" value="HATPase_dom"/>
</dbReference>
<dbReference type="EMBL" id="AP009153">
    <property type="protein sequence ID" value="BAH38784.1"/>
    <property type="molecule type" value="Genomic_DNA"/>
</dbReference>
<evidence type="ECO:0000256" key="8">
    <source>
        <dbReference type="SAM" id="Phobius"/>
    </source>
</evidence>
<dbReference type="Gene3D" id="3.30.450.20">
    <property type="entry name" value="PAS domain"/>
    <property type="match status" value="2"/>
</dbReference>
<protein>
    <recommendedName>
        <fullName evidence="3">histidine kinase</fullName>
        <ecNumber evidence="3">2.7.13.3</ecNumber>
    </recommendedName>
</protein>
<evidence type="ECO:0000256" key="4">
    <source>
        <dbReference type="ARBA" id="ARBA00022553"/>
    </source>
</evidence>
<dbReference type="STRING" id="379066.GAU_1742"/>
<dbReference type="SUPFAM" id="SSF55785">
    <property type="entry name" value="PYP-like sensor domain (PAS domain)"/>
    <property type="match status" value="1"/>
</dbReference>
<dbReference type="Gene3D" id="3.30.565.10">
    <property type="entry name" value="Histidine kinase-like ATPase, C-terminal domain"/>
    <property type="match status" value="1"/>
</dbReference>
<dbReference type="CDD" id="cd06225">
    <property type="entry name" value="HAMP"/>
    <property type="match status" value="1"/>
</dbReference>
<feature type="transmembrane region" description="Helical" evidence="8">
    <location>
        <begin position="39"/>
        <end position="59"/>
    </location>
</feature>
<name>C1A3V9_GEMAT</name>
<evidence type="ECO:0000313" key="12">
    <source>
        <dbReference type="EMBL" id="BAH38784.1"/>
    </source>
</evidence>
<keyword evidence="6" id="KW-0418">Kinase</keyword>
<evidence type="ECO:0000256" key="2">
    <source>
        <dbReference type="ARBA" id="ARBA00004370"/>
    </source>
</evidence>
<keyword evidence="13" id="KW-1185">Reference proteome</keyword>
<keyword evidence="4 7" id="KW-0597">Phosphoprotein</keyword>
<dbReference type="CDD" id="cd18773">
    <property type="entry name" value="PDC1_HK_sensor"/>
    <property type="match status" value="1"/>
</dbReference>
<evidence type="ECO:0000256" key="1">
    <source>
        <dbReference type="ARBA" id="ARBA00000085"/>
    </source>
</evidence>
<feature type="modified residue" description="4-aspartylphosphate" evidence="7">
    <location>
        <position position="814"/>
    </location>
</feature>
<dbReference type="Gene3D" id="3.40.50.2300">
    <property type="match status" value="1"/>
</dbReference>
<accession>C1A3V9</accession>
<dbReference type="CDD" id="cd00082">
    <property type="entry name" value="HisKA"/>
    <property type="match status" value="1"/>
</dbReference>
<dbReference type="InterPro" id="IPR036890">
    <property type="entry name" value="HATPase_C_sf"/>
</dbReference>
<comment type="catalytic activity">
    <reaction evidence="1">
        <text>ATP + protein L-histidine = ADP + protein N-phospho-L-histidine.</text>
        <dbReference type="EC" id="2.7.13.3"/>
    </reaction>
</comment>
<dbReference type="Pfam" id="PF02518">
    <property type="entry name" value="HATPase_c"/>
    <property type="match status" value="1"/>
</dbReference>
<dbReference type="HOGENOM" id="CLU_325647_0_0_0"/>
<dbReference type="InterPro" id="IPR011006">
    <property type="entry name" value="CheY-like_superfamily"/>
</dbReference>
<dbReference type="PROSITE" id="PS50109">
    <property type="entry name" value="HIS_KIN"/>
    <property type="match status" value="1"/>
</dbReference>
<dbReference type="Pfam" id="PF00672">
    <property type="entry name" value="HAMP"/>
    <property type="match status" value="1"/>
</dbReference>
<evidence type="ECO:0000259" key="11">
    <source>
        <dbReference type="PROSITE" id="PS50885"/>
    </source>
</evidence>
<dbReference type="SMART" id="SM00387">
    <property type="entry name" value="HATPase_c"/>
    <property type="match status" value="1"/>
</dbReference>
<dbReference type="SMART" id="SM00388">
    <property type="entry name" value="HisKA"/>
    <property type="match status" value="1"/>
</dbReference>
<dbReference type="PROSITE" id="PS50885">
    <property type="entry name" value="HAMP"/>
    <property type="match status" value="1"/>
</dbReference>
<dbReference type="SMART" id="SM00448">
    <property type="entry name" value="REC"/>
    <property type="match status" value="1"/>
</dbReference>
<evidence type="ECO:0000256" key="6">
    <source>
        <dbReference type="ARBA" id="ARBA00022777"/>
    </source>
</evidence>
<dbReference type="AlphaFoldDB" id="C1A3V9"/>
<dbReference type="Gene3D" id="6.10.340.10">
    <property type="match status" value="1"/>
</dbReference>
<evidence type="ECO:0000313" key="13">
    <source>
        <dbReference type="Proteomes" id="UP000002209"/>
    </source>
</evidence>
<proteinExistence type="predicted"/>
<organism evidence="12 13">
    <name type="scientific">Gemmatimonas aurantiaca (strain DSM 14586 / JCM 11422 / NBRC 100505 / T-27)</name>
    <dbReference type="NCBI Taxonomy" id="379066"/>
    <lineage>
        <taxon>Bacteria</taxon>
        <taxon>Pseudomonadati</taxon>
        <taxon>Gemmatimonadota</taxon>
        <taxon>Gemmatimonadia</taxon>
        <taxon>Gemmatimonadales</taxon>
        <taxon>Gemmatimonadaceae</taxon>
        <taxon>Gemmatimonas</taxon>
    </lineage>
</organism>
<feature type="domain" description="Response regulatory" evidence="10">
    <location>
        <begin position="763"/>
        <end position="879"/>
    </location>
</feature>
<dbReference type="eggNOG" id="COG4191">
    <property type="taxonomic scope" value="Bacteria"/>
</dbReference>
<dbReference type="GO" id="GO:0000155">
    <property type="term" value="F:phosphorelay sensor kinase activity"/>
    <property type="evidence" value="ECO:0007669"/>
    <property type="project" value="InterPro"/>
</dbReference>
<evidence type="ECO:0000256" key="5">
    <source>
        <dbReference type="ARBA" id="ARBA00022679"/>
    </source>
</evidence>
<keyword evidence="8" id="KW-1133">Transmembrane helix</keyword>
<dbReference type="Gene3D" id="1.10.287.130">
    <property type="match status" value="1"/>
</dbReference>
<evidence type="ECO:0000259" key="9">
    <source>
        <dbReference type="PROSITE" id="PS50109"/>
    </source>
</evidence>
<dbReference type="SUPFAM" id="SSF52172">
    <property type="entry name" value="CheY-like"/>
    <property type="match status" value="1"/>
</dbReference>
<evidence type="ECO:0000256" key="7">
    <source>
        <dbReference type="PROSITE-ProRule" id="PRU00169"/>
    </source>
</evidence>
<keyword evidence="8" id="KW-0472">Membrane</keyword>
<dbReference type="PRINTS" id="PR00344">
    <property type="entry name" value="BCTRLSENSOR"/>
</dbReference>
<dbReference type="Pfam" id="PF00072">
    <property type="entry name" value="Response_reg"/>
    <property type="match status" value="1"/>
</dbReference>
<keyword evidence="5" id="KW-0808">Transferase</keyword>
<dbReference type="Pfam" id="PF00512">
    <property type="entry name" value="HisKA"/>
    <property type="match status" value="1"/>
</dbReference>
<dbReference type="EC" id="2.7.13.3" evidence="3"/>
<feature type="transmembrane region" description="Helical" evidence="8">
    <location>
        <begin position="311"/>
        <end position="331"/>
    </location>
</feature>
<dbReference type="InterPro" id="IPR036097">
    <property type="entry name" value="HisK_dim/P_sf"/>
</dbReference>
<dbReference type="KEGG" id="gau:GAU_1742"/>
<dbReference type="eggNOG" id="COG2204">
    <property type="taxonomic scope" value="Bacteria"/>
</dbReference>
<dbReference type="InterPro" id="IPR004358">
    <property type="entry name" value="Sig_transdc_His_kin-like_C"/>
</dbReference>
<dbReference type="InterPro" id="IPR005467">
    <property type="entry name" value="His_kinase_dom"/>
</dbReference>
<dbReference type="PANTHER" id="PTHR43065:SF42">
    <property type="entry name" value="TWO-COMPONENT SENSOR PPRA"/>
    <property type="match status" value="1"/>
</dbReference>
<dbReference type="InterPro" id="IPR000014">
    <property type="entry name" value="PAS"/>
</dbReference>
<dbReference type="InterPro" id="IPR003661">
    <property type="entry name" value="HisK_dim/P_dom"/>
</dbReference>
<gene>
    <name evidence="12" type="ordered locus">GAU_1742</name>
</gene>
<dbReference type="SUPFAM" id="SSF158472">
    <property type="entry name" value="HAMP domain-like"/>
    <property type="match status" value="1"/>
</dbReference>
<dbReference type="InterPro" id="IPR035965">
    <property type="entry name" value="PAS-like_dom_sf"/>
</dbReference>